<dbReference type="InterPro" id="IPR012337">
    <property type="entry name" value="RNaseH-like_sf"/>
</dbReference>
<dbReference type="PANTHER" id="PTHR47331:SF1">
    <property type="entry name" value="GAG-LIKE PROTEIN"/>
    <property type="match status" value="1"/>
</dbReference>
<dbReference type="InterPro" id="IPR041588">
    <property type="entry name" value="Integrase_H2C2"/>
</dbReference>
<keyword evidence="2" id="KW-1185">Reference proteome</keyword>
<dbReference type="Pfam" id="PF18701">
    <property type="entry name" value="DUF5641"/>
    <property type="match status" value="1"/>
</dbReference>
<accession>A0A5S6Q346</accession>
<dbReference type="InterPro" id="IPR036397">
    <property type="entry name" value="RNaseH_sf"/>
</dbReference>
<dbReference type="InterPro" id="IPR040676">
    <property type="entry name" value="DUF5641"/>
</dbReference>
<feature type="domain" description="Integrase catalytic" evidence="1">
    <location>
        <begin position="231"/>
        <end position="426"/>
    </location>
</feature>
<dbReference type="STRING" id="70415.A0A5S6Q346"/>
<evidence type="ECO:0000313" key="2">
    <source>
        <dbReference type="Proteomes" id="UP000046395"/>
    </source>
</evidence>
<dbReference type="WBParaSite" id="TMUE_0000001651.1">
    <property type="protein sequence ID" value="TMUE_0000001651.1"/>
    <property type="gene ID" value="WBGene00295781"/>
</dbReference>
<dbReference type="SUPFAM" id="SSF53098">
    <property type="entry name" value="Ribonuclease H-like"/>
    <property type="match status" value="1"/>
</dbReference>
<name>A0A5S6Q346_TRIMR</name>
<evidence type="ECO:0000313" key="3">
    <source>
        <dbReference type="WBParaSite" id="TMUE_0000001651.1"/>
    </source>
</evidence>
<sequence length="576" mass="65695">MNPADDLSRGLRAEHLKREHRWLCGPAFLSLNETKWPKPTGIREDEDFEQHVAVVIRADNPLNDMFERTAGFRSILRIVAYVLRFGTRSWRMVKRGPLNSDELKAAKLVCFKSEQRTHFNREIEALSRGDQVPACSKVAALRPYLDCQGVMRVGGRLRRAELPNTLQHPVVTSPDSTLLHRMISERHLDLMHAGSERVLVDLRADVWIPSGRRCVRSVLRGCLYCRCLTAKPTFPRMADLPLERVDLKNPAFSNVGIYFFGPIEVYVKRSHVKRYGLIFTCLPTRATHLEVTHTMDVHSFINAVRRFIARRGCPNTIVSDNAKTFVASSMLQKDERIGRFLADRCINWKFNPPGGPHHGGAWERLIAVTKKALAATLRGNAVDDEILLTVFAEVEALLNARPLTYLSDDPDCVEPLPPFHLITGRQHAKVIADVVDGHTQMRRHWKTEQSIVNRFWKRWLREYLPTLQRRDKWWTDAANLKVGDLVAVIEPSMKRGEWATGRITRVVVSPDVIVRKVIGKTRLGQYERPVTRLALLEGRKSDSVQQNTRAECRAQAAEGLLGRITSDDKRRDANET</sequence>
<dbReference type="Proteomes" id="UP000046395">
    <property type="component" value="Unassembled WGS sequence"/>
</dbReference>
<proteinExistence type="predicted"/>
<protein>
    <submittedName>
        <fullName evidence="3">Integrase catalytic domain-containing protein</fullName>
    </submittedName>
</protein>
<evidence type="ECO:0000259" key="1">
    <source>
        <dbReference type="PROSITE" id="PS50994"/>
    </source>
</evidence>
<dbReference type="GO" id="GO:0015074">
    <property type="term" value="P:DNA integration"/>
    <property type="evidence" value="ECO:0007669"/>
    <property type="project" value="InterPro"/>
</dbReference>
<organism evidence="2 3">
    <name type="scientific">Trichuris muris</name>
    <name type="common">Mouse whipworm</name>
    <dbReference type="NCBI Taxonomy" id="70415"/>
    <lineage>
        <taxon>Eukaryota</taxon>
        <taxon>Metazoa</taxon>
        <taxon>Ecdysozoa</taxon>
        <taxon>Nematoda</taxon>
        <taxon>Enoplea</taxon>
        <taxon>Dorylaimia</taxon>
        <taxon>Trichinellida</taxon>
        <taxon>Trichuridae</taxon>
        <taxon>Trichuris</taxon>
    </lineage>
</organism>
<dbReference type="PANTHER" id="PTHR47331">
    <property type="entry name" value="PHD-TYPE DOMAIN-CONTAINING PROTEIN"/>
    <property type="match status" value="1"/>
</dbReference>
<dbReference type="Pfam" id="PF17921">
    <property type="entry name" value="Integrase_H2C2"/>
    <property type="match status" value="1"/>
</dbReference>
<dbReference type="PROSITE" id="PS50994">
    <property type="entry name" value="INTEGRASE"/>
    <property type="match status" value="1"/>
</dbReference>
<dbReference type="AlphaFoldDB" id="A0A5S6Q346"/>
<dbReference type="GO" id="GO:0003676">
    <property type="term" value="F:nucleic acid binding"/>
    <property type="evidence" value="ECO:0007669"/>
    <property type="project" value="InterPro"/>
</dbReference>
<dbReference type="Gene3D" id="3.30.420.10">
    <property type="entry name" value="Ribonuclease H-like superfamily/Ribonuclease H"/>
    <property type="match status" value="1"/>
</dbReference>
<dbReference type="InterPro" id="IPR001584">
    <property type="entry name" value="Integrase_cat-core"/>
</dbReference>
<reference evidence="3" key="1">
    <citation type="submission" date="2019-12" db="UniProtKB">
        <authorList>
            <consortium name="WormBaseParasite"/>
        </authorList>
    </citation>
    <scope>IDENTIFICATION</scope>
</reference>